<name>A0A9D1S8E7_9FIRM</name>
<evidence type="ECO:0000313" key="6">
    <source>
        <dbReference type="Proteomes" id="UP000824118"/>
    </source>
</evidence>
<dbReference type="EMBL" id="DVNG01000105">
    <property type="protein sequence ID" value="HIU50751.1"/>
    <property type="molecule type" value="Genomic_DNA"/>
</dbReference>
<dbReference type="InterPro" id="IPR002509">
    <property type="entry name" value="NODB_dom"/>
</dbReference>
<dbReference type="GO" id="GO:0005576">
    <property type="term" value="C:extracellular region"/>
    <property type="evidence" value="ECO:0007669"/>
    <property type="project" value="UniProtKB-SubCell"/>
</dbReference>
<evidence type="ECO:0000256" key="2">
    <source>
        <dbReference type="ARBA" id="ARBA00022729"/>
    </source>
</evidence>
<keyword evidence="3" id="KW-1133">Transmembrane helix</keyword>
<gene>
    <name evidence="5" type="ORF">IAD22_07040</name>
</gene>
<comment type="caution">
    <text evidence="5">The sequence shown here is derived from an EMBL/GenBank/DDBJ whole genome shotgun (WGS) entry which is preliminary data.</text>
</comment>
<evidence type="ECO:0000313" key="5">
    <source>
        <dbReference type="EMBL" id="HIU50751.1"/>
    </source>
</evidence>
<dbReference type="AlphaFoldDB" id="A0A9D1S8E7"/>
<feature type="domain" description="NodB homology" evidence="4">
    <location>
        <begin position="101"/>
        <end position="288"/>
    </location>
</feature>
<evidence type="ECO:0000259" key="4">
    <source>
        <dbReference type="PROSITE" id="PS51677"/>
    </source>
</evidence>
<keyword evidence="3" id="KW-0472">Membrane</keyword>
<dbReference type="InterPro" id="IPR011330">
    <property type="entry name" value="Glyco_hydro/deAcase_b/a-brl"/>
</dbReference>
<feature type="transmembrane region" description="Helical" evidence="3">
    <location>
        <begin position="12"/>
        <end position="31"/>
    </location>
</feature>
<dbReference type="PROSITE" id="PS51677">
    <property type="entry name" value="NODB"/>
    <property type="match status" value="1"/>
</dbReference>
<dbReference type="Proteomes" id="UP000824118">
    <property type="component" value="Unassembled WGS sequence"/>
</dbReference>
<dbReference type="PANTHER" id="PTHR34216">
    <property type="match status" value="1"/>
</dbReference>
<dbReference type="Pfam" id="PF01522">
    <property type="entry name" value="Polysacc_deac_1"/>
    <property type="match status" value="1"/>
</dbReference>
<sequence length="288" mass="32341">MYANIRLKPAGILIAVLTFFSLILTMCGFIFTSKENTEKEVSLPILMYHSLQKDSKAQSTYVISPDDFERDMKYLKNNGYTSVTFKELIDFVKNGTPLPEKPIMITFDDGYYNNILYGSPILKKYGYTAVISPIVSCTAEYSNTDSISPVYGCAGWEELKNAIEDGTFSVENHTFNLHSLKGRKGISKLPGESYESYKNTVGTDISKAQELIYENLGFYPVCFTYPYGAFDDYSQQLVKELGFSASLICTEKLNTITSDSDSLYGLGRYIVTPENSAEEILKRIGLEK</sequence>
<reference evidence="5" key="2">
    <citation type="journal article" date="2021" name="PeerJ">
        <title>Extensive microbial diversity within the chicken gut microbiome revealed by metagenomics and culture.</title>
        <authorList>
            <person name="Gilroy R."/>
            <person name="Ravi A."/>
            <person name="Getino M."/>
            <person name="Pursley I."/>
            <person name="Horton D.L."/>
            <person name="Alikhan N.F."/>
            <person name="Baker D."/>
            <person name="Gharbi K."/>
            <person name="Hall N."/>
            <person name="Watson M."/>
            <person name="Adriaenssens E.M."/>
            <person name="Foster-Nyarko E."/>
            <person name="Jarju S."/>
            <person name="Secka A."/>
            <person name="Antonio M."/>
            <person name="Oren A."/>
            <person name="Chaudhuri R.R."/>
            <person name="La Ragione R."/>
            <person name="Hildebrand F."/>
            <person name="Pallen M.J."/>
        </authorList>
    </citation>
    <scope>NUCLEOTIDE SEQUENCE</scope>
    <source>
        <strain evidence="5">ChiGjej1B1-1684</strain>
    </source>
</reference>
<proteinExistence type="predicted"/>
<evidence type="ECO:0000256" key="3">
    <source>
        <dbReference type="SAM" id="Phobius"/>
    </source>
</evidence>
<evidence type="ECO:0000256" key="1">
    <source>
        <dbReference type="ARBA" id="ARBA00004613"/>
    </source>
</evidence>
<dbReference type="InterPro" id="IPR051398">
    <property type="entry name" value="Polysacch_Deacetylase"/>
</dbReference>
<dbReference type="GO" id="GO:0016810">
    <property type="term" value="F:hydrolase activity, acting on carbon-nitrogen (but not peptide) bonds"/>
    <property type="evidence" value="ECO:0007669"/>
    <property type="project" value="InterPro"/>
</dbReference>
<comment type="subcellular location">
    <subcellularLocation>
        <location evidence="1">Secreted</location>
    </subcellularLocation>
</comment>
<dbReference type="PANTHER" id="PTHR34216:SF3">
    <property type="entry name" value="POLY-BETA-1,6-N-ACETYL-D-GLUCOSAMINE N-DEACETYLASE"/>
    <property type="match status" value="1"/>
</dbReference>
<keyword evidence="2" id="KW-0732">Signal</keyword>
<protein>
    <submittedName>
        <fullName evidence="5">Polysaccharide deacetylase family protein</fullName>
    </submittedName>
</protein>
<dbReference type="GO" id="GO:0005975">
    <property type="term" value="P:carbohydrate metabolic process"/>
    <property type="evidence" value="ECO:0007669"/>
    <property type="project" value="InterPro"/>
</dbReference>
<keyword evidence="3" id="KW-0812">Transmembrane</keyword>
<reference evidence="5" key="1">
    <citation type="submission" date="2020-10" db="EMBL/GenBank/DDBJ databases">
        <authorList>
            <person name="Gilroy R."/>
        </authorList>
    </citation>
    <scope>NUCLEOTIDE SEQUENCE</scope>
    <source>
        <strain evidence="5">ChiGjej1B1-1684</strain>
    </source>
</reference>
<dbReference type="Gene3D" id="3.20.20.370">
    <property type="entry name" value="Glycoside hydrolase/deacetylase"/>
    <property type="match status" value="1"/>
</dbReference>
<accession>A0A9D1S8E7</accession>
<organism evidence="5 6">
    <name type="scientific">Candidatus Limousia pullorum</name>
    <dbReference type="NCBI Taxonomy" id="2840860"/>
    <lineage>
        <taxon>Bacteria</taxon>
        <taxon>Bacillati</taxon>
        <taxon>Bacillota</taxon>
        <taxon>Clostridia</taxon>
        <taxon>Eubacteriales</taxon>
        <taxon>Oscillospiraceae</taxon>
        <taxon>Oscillospiraceae incertae sedis</taxon>
        <taxon>Candidatus Limousia</taxon>
    </lineage>
</organism>
<dbReference type="SUPFAM" id="SSF88713">
    <property type="entry name" value="Glycoside hydrolase/deacetylase"/>
    <property type="match status" value="1"/>
</dbReference>